<keyword evidence="1" id="KW-1133">Transmembrane helix</keyword>
<feature type="transmembrane region" description="Helical" evidence="1">
    <location>
        <begin position="192"/>
        <end position="215"/>
    </location>
</feature>
<proteinExistence type="predicted"/>
<evidence type="ECO:0000313" key="3">
    <source>
        <dbReference type="Proteomes" id="UP000515847"/>
    </source>
</evidence>
<keyword evidence="3" id="KW-1185">Reference proteome</keyword>
<dbReference type="EMBL" id="CP045798">
    <property type="protein sequence ID" value="QNB47643.1"/>
    <property type="molecule type" value="Genomic_DNA"/>
</dbReference>
<gene>
    <name evidence="2" type="ORF">BR63_15995</name>
</gene>
<dbReference type="Proteomes" id="UP000515847">
    <property type="component" value="Chromosome"/>
</dbReference>
<dbReference type="KEGG" id="tfr:BR63_15995"/>
<keyword evidence="1" id="KW-0812">Transmembrane</keyword>
<organism evidence="2 3">
    <name type="scientific">Thermanaerosceptrum fracticalcis</name>
    <dbReference type="NCBI Taxonomy" id="1712410"/>
    <lineage>
        <taxon>Bacteria</taxon>
        <taxon>Bacillati</taxon>
        <taxon>Bacillota</taxon>
        <taxon>Clostridia</taxon>
        <taxon>Eubacteriales</taxon>
        <taxon>Peptococcaceae</taxon>
        <taxon>Thermanaerosceptrum</taxon>
    </lineage>
</organism>
<sequence length="229" mass="26484">MTDHEGNETLSPEKSFFYLHPELLFTTDGNPDSFYLAITKNAQNREIIRDSVLSYWEEIERKLPPGFSWKLVVIGDTRVDLSEVRSGNYLLLRDEDFLPEQDWKNKIDTYYLLRANFGSSWQSLPFYLQKELSQGYFHNKGIKGKILGHLGKKQTPEKLSLLLAELGKGTSWDEAIAGIYGMNTAFLAVKLWFYQWGILLLILFLVLGVGMLSNWRSFHAFFKKTKALE</sequence>
<dbReference type="AlphaFoldDB" id="A0A7G6E6D9"/>
<protein>
    <submittedName>
        <fullName evidence="2">Uncharacterized protein</fullName>
    </submittedName>
</protein>
<accession>A0A7G6E6D9</accession>
<keyword evidence="1" id="KW-0472">Membrane</keyword>
<dbReference type="RefSeq" id="WP_153802192.1">
    <property type="nucleotide sequence ID" value="NZ_CP045798.1"/>
</dbReference>
<evidence type="ECO:0000313" key="2">
    <source>
        <dbReference type="EMBL" id="QNB47643.1"/>
    </source>
</evidence>
<evidence type="ECO:0000256" key="1">
    <source>
        <dbReference type="SAM" id="Phobius"/>
    </source>
</evidence>
<reference evidence="2 3" key="1">
    <citation type="journal article" date="2019" name="Front. Microbiol.">
        <title>Thermoanaerosceptrum fracticalcis gen. nov. sp. nov., a Novel Fumarate-Fermenting Microorganism From a Deep Fractured Carbonate Aquifer of the US Great Basin.</title>
        <authorList>
            <person name="Hamilton-Brehm S.D."/>
            <person name="Stewart L.E."/>
            <person name="Zavarin M."/>
            <person name="Caldwell M."/>
            <person name="Lawson P.A."/>
            <person name="Onstott T.C."/>
            <person name="Grzymski J."/>
            <person name="Neveux I."/>
            <person name="Lollar B.S."/>
            <person name="Russell C.E."/>
            <person name="Moser D.P."/>
        </authorList>
    </citation>
    <scope>NUCLEOTIDE SEQUENCE [LARGE SCALE GENOMIC DNA]</scope>
    <source>
        <strain evidence="2 3">DRI-13</strain>
    </source>
</reference>
<name>A0A7G6E6D9_THEFR</name>